<evidence type="ECO:0000256" key="1">
    <source>
        <dbReference type="SAM" id="SignalP"/>
    </source>
</evidence>
<dbReference type="Pfam" id="PF13689">
    <property type="entry name" value="DUF4154"/>
    <property type="match status" value="1"/>
</dbReference>
<keyword evidence="1" id="KW-0732">Signal</keyword>
<proteinExistence type="predicted"/>
<organism evidence="2 3">
    <name type="scientific">Thiobacillus denitrificans (strain ATCC 25259 / T1)</name>
    <dbReference type="NCBI Taxonomy" id="292415"/>
    <lineage>
        <taxon>Bacteria</taxon>
        <taxon>Pseudomonadati</taxon>
        <taxon>Pseudomonadota</taxon>
        <taxon>Betaproteobacteria</taxon>
        <taxon>Nitrosomonadales</taxon>
        <taxon>Thiobacillaceae</taxon>
        <taxon>Thiobacillus</taxon>
    </lineage>
</organism>
<dbReference type="InterPro" id="IPR025293">
    <property type="entry name" value="YfiR/HmsC-like"/>
</dbReference>
<feature type="signal peptide" evidence="1">
    <location>
        <begin position="1"/>
        <end position="27"/>
    </location>
</feature>
<sequence length="177" mass="18914">MATIRFLRQAGMLALAFSLFAGSPAAAQNNAEYRVKAGFLYNFIAFTEWPAGVGSRLTLCVHGGHPFNGELHALEGKTVNGRTLSLRHTEGLHQLKGCQVVFVARAAIDSLPRVVDALRGEPVLIVADSPGALDAGAGINLLLRQDRVAFEVNLGATRAARLGLSSKLLRLASEVRR</sequence>
<dbReference type="KEGG" id="tbd:Tbd_1267"/>
<keyword evidence="2" id="KW-0812">Transmembrane</keyword>
<evidence type="ECO:0000313" key="2">
    <source>
        <dbReference type="EMBL" id="AAZ97220.1"/>
    </source>
</evidence>
<dbReference type="EMBL" id="CP000116">
    <property type="protein sequence ID" value="AAZ97220.1"/>
    <property type="molecule type" value="Genomic_DNA"/>
</dbReference>
<keyword evidence="3" id="KW-1185">Reference proteome</keyword>
<dbReference type="AlphaFoldDB" id="Q3SJE4"/>
<gene>
    <name evidence="2" type="ordered locus">Tbd_1267</name>
</gene>
<dbReference type="RefSeq" id="WP_011311779.1">
    <property type="nucleotide sequence ID" value="NC_007404.1"/>
</dbReference>
<dbReference type="Proteomes" id="UP000008291">
    <property type="component" value="Chromosome"/>
</dbReference>
<keyword evidence="2" id="KW-0472">Membrane</keyword>
<protein>
    <submittedName>
        <fullName evidence="2">Putative transmembrane protein</fullName>
    </submittedName>
</protein>
<dbReference type="STRING" id="292415.Tbd_1267"/>
<dbReference type="eggNOG" id="ENOG5032YBM">
    <property type="taxonomic scope" value="Bacteria"/>
</dbReference>
<feature type="chain" id="PRO_5004228885" evidence="1">
    <location>
        <begin position="28"/>
        <end position="177"/>
    </location>
</feature>
<accession>Q3SJE4</accession>
<dbReference type="HOGENOM" id="CLU_093136_1_0_4"/>
<reference evidence="2 3" key="1">
    <citation type="journal article" date="2006" name="J. Bacteriol.">
        <title>The genome sequence of the obligately chemolithoautotrophic, facultatively anaerobic bacterium Thiobacillus denitrificans.</title>
        <authorList>
            <person name="Beller H.R."/>
            <person name="Chain P.S."/>
            <person name="Letain T.E."/>
            <person name="Chakicherla A."/>
            <person name="Larimer F.W."/>
            <person name="Richardson P.M."/>
            <person name="Coleman M.A."/>
            <person name="Wood A.P."/>
            <person name="Kelly D.P."/>
        </authorList>
    </citation>
    <scope>NUCLEOTIDE SEQUENCE [LARGE SCALE GENOMIC DNA]</scope>
    <source>
        <strain evidence="2 3">ATCC 25259</strain>
    </source>
</reference>
<name>Q3SJE4_THIDA</name>
<evidence type="ECO:0000313" key="3">
    <source>
        <dbReference type="Proteomes" id="UP000008291"/>
    </source>
</evidence>